<protein>
    <submittedName>
        <fullName evidence="4">Reverse transcriptase domain-containing protein</fullName>
    </submittedName>
</protein>
<evidence type="ECO:0000256" key="1">
    <source>
        <dbReference type="SAM" id="Phobius"/>
    </source>
</evidence>
<proteinExistence type="predicted"/>
<name>A0A0N4W210_HAEPC</name>
<reference evidence="2 3" key="2">
    <citation type="submission" date="2018-11" db="EMBL/GenBank/DDBJ databases">
        <authorList>
            <consortium name="Pathogen Informatics"/>
        </authorList>
    </citation>
    <scope>NUCLEOTIDE SEQUENCE [LARGE SCALE GENOMIC DNA]</scope>
    <source>
        <strain evidence="2 3">MHpl1</strain>
    </source>
</reference>
<feature type="transmembrane region" description="Helical" evidence="1">
    <location>
        <begin position="121"/>
        <end position="141"/>
    </location>
</feature>
<dbReference type="WBParaSite" id="HPLM_0000372001-mRNA-1">
    <property type="protein sequence ID" value="HPLM_0000372001-mRNA-1"/>
    <property type="gene ID" value="HPLM_0000372001"/>
</dbReference>
<organism evidence="4">
    <name type="scientific">Haemonchus placei</name>
    <name type="common">Barber's pole worm</name>
    <dbReference type="NCBI Taxonomy" id="6290"/>
    <lineage>
        <taxon>Eukaryota</taxon>
        <taxon>Metazoa</taxon>
        <taxon>Ecdysozoa</taxon>
        <taxon>Nematoda</taxon>
        <taxon>Chromadorea</taxon>
        <taxon>Rhabditida</taxon>
        <taxon>Rhabditina</taxon>
        <taxon>Rhabditomorpha</taxon>
        <taxon>Strongyloidea</taxon>
        <taxon>Trichostrongylidae</taxon>
        <taxon>Haemonchus</taxon>
    </lineage>
</organism>
<evidence type="ECO:0000313" key="2">
    <source>
        <dbReference type="EMBL" id="VDO21522.1"/>
    </source>
</evidence>
<dbReference type="OrthoDB" id="426210at2759"/>
<keyword evidence="1" id="KW-0472">Membrane</keyword>
<dbReference type="AlphaFoldDB" id="A0A0N4W210"/>
<dbReference type="EMBL" id="UZAF01016141">
    <property type="protein sequence ID" value="VDO21522.1"/>
    <property type="molecule type" value="Genomic_DNA"/>
</dbReference>
<keyword evidence="3" id="KW-1185">Reference proteome</keyword>
<evidence type="ECO:0000313" key="4">
    <source>
        <dbReference type="WBParaSite" id="HPLM_0000372001-mRNA-1"/>
    </source>
</evidence>
<gene>
    <name evidence="2" type="ORF">HPLM_LOCUS3712</name>
</gene>
<sequence>MPDWAEHCDIPLNLNKSMTMHFGDSQATAYLVNDARLAACQSIKDLGVSFDSKFKFSLHIEQAVEKAFRNLFALFRNVQSSDVTLLKRLRQLASCRMSNIAHRCGAHLPRKVSQKLKGSSVFSRVSCGIEMLAIVIIYPVMMRDSSCLGFILCNIDVQSLT</sequence>
<dbReference type="Proteomes" id="UP000268014">
    <property type="component" value="Unassembled WGS sequence"/>
</dbReference>
<accession>A0A0N4W210</accession>
<keyword evidence="1" id="KW-0812">Transmembrane</keyword>
<evidence type="ECO:0000313" key="3">
    <source>
        <dbReference type="Proteomes" id="UP000268014"/>
    </source>
</evidence>
<dbReference type="STRING" id="6290.A0A0N4W210"/>
<reference evidence="4" key="1">
    <citation type="submission" date="2017-02" db="UniProtKB">
        <authorList>
            <consortium name="WormBaseParasite"/>
        </authorList>
    </citation>
    <scope>IDENTIFICATION</scope>
</reference>
<keyword evidence="1" id="KW-1133">Transmembrane helix</keyword>